<dbReference type="RefSeq" id="WP_270947295.1">
    <property type="nucleotide sequence ID" value="NZ_JAQGLA010000004.1"/>
</dbReference>
<dbReference type="EMBL" id="JAQGLA010000004">
    <property type="protein sequence ID" value="MDA3624728.1"/>
    <property type="molecule type" value="Genomic_DNA"/>
</dbReference>
<dbReference type="Pfam" id="PF19892">
    <property type="entry name" value="DUF6365"/>
    <property type="match status" value="1"/>
</dbReference>
<keyword evidence="2" id="KW-1185">Reference proteome</keyword>
<organism evidence="1 2">
    <name type="scientific">Saccharopolyspora oryzae</name>
    <dbReference type="NCBI Taxonomy" id="2997343"/>
    <lineage>
        <taxon>Bacteria</taxon>
        <taxon>Bacillati</taxon>
        <taxon>Actinomycetota</taxon>
        <taxon>Actinomycetes</taxon>
        <taxon>Pseudonocardiales</taxon>
        <taxon>Pseudonocardiaceae</taxon>
        <taxon>Saccharopolyspora</taxon>
    </lineage>
</organism>
<protein>
    <submittedName>
        <fullName evidence="1">DUF6365 family protein</fullName>
    </submittedName>
</protein>
<reference evidence="1 2" key="1">
    <citation type="submission" date="2022-11" db="EMBL/GenBank/DDBJ databases">
        <title>Draft genome sequence of Saccharopolyspora sp. WRP15-2 isolated from rhizosphere soils of wild rice in Thailand.</title>
        <authorList>
            <person name="Duangmal K."/>
            <person name="Kammanee S."/>
            <person name="Muangham S."/>
        </authorList>
    </citation>
    <scope>NUCLEOTIDE SEQUENCE [LARGE SCALE GENOMIC DNA]</scope>
    <source>
        <strain evidence="1 2">WRP15-2</strain>
    </source>
</reference>
<sequence length="413" mass="45038">MTGEPVRLLVIAPVEREHHETAIGVALAVQLRAAGIESHFVVDRFNESQVRAAGLPHTLIDSSLGQAVQDRIAEVARHVRPTAVVLSDYFAHWLTFRYGYGIDPWFVADLGVPVIPIDLYELDEESRFEAEIMGRVVRIDDHLLRMPAHLRPVPTAHTSTAEHVFTYRATPTTSPLSPQERARVRARYGIGAEDPVLVVPTLEPQRTMADRAKGIVGELANRVPELVARYLRALPASTHLLIAGPRFDAFDALPADRTHVVTDGPPDLLVAASDAVWSFYFPAAGLEHALFTGVPGLLSVNGLQPGAHPGLKPAVRDWLAGFTAPVPRFTLWPWGWVRLLEPALRDNPFTSAFTTAELFDEDAVVGGLTALLYDSEARDAAAKARAAYLAEVDRLPDTADVVRAALLRAGASL</sequence>
<comment type="caution">
    <text evidence="1">The sequence shown here is derived from an EMBL/GenBank/DDBJ whole genome shotgun (WGS) entry which is preliminary data.</text>
</comment>
<name>A0ABT4USQ0_9PSEU</name>
<evidence type="ECO:0000313" key="1">
    <source>
        <dbReference type="EMBL" id="MDA3624728.1"/>
    </source>
</evidence>
<dbReference type="InterPro" id="IPR045945">
    <property type="entry name" value="DUF6365"/>
</dbReference>
<dbReference type="Proteomes" id="UP001210380">
    <property type="component" value="Unassembled WGS sequence"/>
</dbReference>
<gene>
    <name evidence="1" type="ORF">OU415_04705</name>
</gene>
<accession>A0ABT4USQ0</accession>
<evidence type="ECO:0000313" key="2">
    <source>
        <dbReference type="Proteomes" id="UP001210380"/>
    </source>
</evidence>
<proteinExistence type="predicted"/>